<accession>B6TT47</accession>
<evidence type="ECO:0000256" key="1">
    <source>
        <dbReference type="SAM" id="MobiDB-lite"/>
    </source>
</evidence>
<reference evidence="3" key="1">
    <citation type="journal article" date="2009" name="Plant Mol. Biol.">
        <title>Insights into corn genes derived from large-scale cDNA sequencing.</title>
        <authorList>
            <person name="Alexandrov N.N."/>
            <person name="Brover V.V."/>
            <person name="Freidin S."/>
            <person name="Troukhan M.E."/>
            <person name="Tatarinova T.V."/>
            <person name="Zhang H."/>
            <person name="Swaller T.J."/>
            <person name="Lu Y.P."/>
            <person name="Bouck J."/>
            <person name="Flavell R.B."/>
            <person name="Feldmann K.A."/>
        </authorList>
    </citation>
    <scope>NUCLEOTIDE SEQUENCE</scope>
</reference>
<feature type="chain" id="PRO_5002847758" evidence="2">
    <location>
        <begin position="17"/>
        <end position="62"/>
    </location>
</feature>
<sequence>MMRSGLLSLCFHLALAITLAASVPGLARSRVIDIEPQLKPTLQLEPKHGVSQPDRNQEPNPP</sequence>
<dbReference type="EMBL" id="EU968162">
    <property type="protein sequence ID" value="ACG40280.1"/>
    <property type="molecule type" value="mRNA"/>
</dbReference>
<feature type="signal peptide" evidence="2">
    <location>
        <begin position="1"/>
        <end position="16"/>
    </location>
</feature>
<dbReference type="AlphaFoldDB" id="B6TT47"/>
<evidence type="ECO:0000313" key="3">
    <source>
        <dbReference type="EMBL" id="ACG40280.1"/>
    </source>
</evidence>
<organism evidence="3">
    <name type="scientific">Zea mays</name>
    <name type="common">Maize</name>
    <dbReference type="NCBI Taxonomy" id="4577"/>
    <lineage>
        <taxon>Eukaryota</taxon>
        <taxon>Viridiplantae</taxon>
        <taxon>Streptophyta</taxon>
        <taxon>Embryophyta</taxon>
        <taxon>Tracheophyta</taxon>
        <taxon>Spermatophyta</taxon>
        <taxon>Magnoliopsida</taxon>
        <taxon>Liliopsida</taxon>
        <taxon>Poales</taxon>
        <taxon>Poaceae</taxon>
        <taxon>PACMAD clade</taxon>
        <taxon>Panicoideae</taxon>
        <taxon>Andropogonodae</taxon>
        <taxon>Andropogoneae</taxon>
        <taxon>Tripsacinae</taxon>
        <taxon>Zea</taxon>
    </lineage>
</organism>
<protein>
    <submittedName>
        <fullName evidence="3">Uncharacterized protein</fullName>
    </submittedName>
</protein>
<proteinExistence type="evidence at transcript level"/>
<feature type="region of interest" description="Disordered" evidence="1">
    <location>
        <begin position="40"/>
        <end position="62"/>
    </location>
</feature>
<dbReference type="ExpressionAtlas" id="B6TT47">
    <property type="expression patterns" value="baseline and differential"/>
</dbReference>
<name>B6TT47_MAIZE</name>
<evidence type="ECO:0000256" key="2">
    <source>
        <dbReference type="SAM" id="SignalP"/>
    </source>
</evidence>
<keyword evidence="2" id="KW-0732">Signal</keyword>